<evidence type="ECO:0000313" key="2">
    <source>
        <dbReference type="EMBL" id="MEB3033699.1"/>
    </source>
</evidence>
<organism evidence="2 3">
    <name type="scientific">[Mycobacterium] nativiensis</name>
    <dbReference type="NCBI Taxonomy" id="2855503"/>
    <lineage>
        <taxon>Bacteria</taxon>
        <taxon>Bacillati</taxon>
        <taxon>Actinomycetota</taxon>
        <taxon>Actinomycetes</taxon>
        <taxon>Mycobacteriales</taxon>
        <taxon>Mycobacteriaceae</taxon>
        <taxon>Mycolicibacter</taxon>
    </lineage>
</organism>
<name>A0ABU5Y0D0_9MYCO</name>
<dbReference type="SUPFAM" id="SSF52540">
    <property type="entry name" value="P-loop containing nucleoside triphosphate hydrolases"/>
    <property type="match status" value="1"/>
</dbReference>
<dbReference type="RefSeq" id="WP_408066364.1">
    <property type="nucleotide sequence ID" value="NZ_JAYJJU010000022.1"/>
</dbReference>
<reference evidence="2 3" key="1">
    <citation type="submission" date="2023-12" db="EMBL/GenBank/DDBJ databases">
        <title>Description of new species of Mycobacterium terrae complex isolated from sewage at the Sao Paulo Zoological Park Foundation in Brazil.</title>
        <authorList>
            <person name="Romagnoli C.L."/>
            <person name="Conceicao E.C."/>
            <person name="Machado E."/>
            <person name="Barreto L.B.P.F."/>
            <person name="Sharma A."/>
            <person name="Silva N.M."/>
            <person name="Marques L.E."/>
            <person name="Juliana M.A."/>
            <person name="Lourenco M.C.S."/>
            <person name="Digiampietri L.A."/>
            <person name="Suffys P.N."/>
            <person name="Viana-Niero C."/>
        </authorList>
    </citation>
    <scope>NUCLEOTIDE SEQUENCE [LARGE SCALE GENOMIC DNA]</scope>
    <source>
        <strain evidence="2 3">MYC340</strain>
    </source>
</reference>
<sequence>MRTFKPRNNTGTSAVSGAGKGATQGAAPVEEGVVDAPALGGEQSAQRVRPSQDLLRDPITAEVVLGVWSGDPAVTVPAPPGSGKTRLTVHLADLLADRAGLRVGIAAQTRAQATEIACRLAKISDRAMVGLLWKASGVRPDSGDCPIITGRQQIWPAGGGAVRVATSAKWLSSEPERLAADVLIVDEAYQCTYADLCALGAMTAGQVVLVGDSGQIAPVVTGDVSRWEDSPTGPHLPAPIALAAAHGDAVTTIALRHTWRLGPVTTRLVSDVFYADMPFTSRRPAEHVSLDGVVLPELAHRVLTAPDGPTSSSVAAAAVDRVRTLLAGGALTTGEGTRPLLEADVAVVVPHVSQAAAIRAMLADHPGVLCGTANALQGLERAAVVAVHPMVGKRTADPFSIDAARLCVMLSRHRCHLTVLVDAYTPTVWADNPEDGVVARSAGVMDRLLATPAA</sequence>
<dbReference type="InterPro" id="IPR050534">
    <property type="entry name" value="Coronavir_polyprotein_1ab"/>
</dbReference>
<dbReference type="PANTHER" id="PTHR43788">
    <property type="entry name" value="DNA2/NAM7 HELICASE FAMILY MEMBER"/>
    <property type="match status" value="1"/>
</dbReference>
<evidence type="ECO:0000313" key="3">
    <source>
        <dbReference type="Proteomes" id="UP001298593"/>
    </source>
</evidence>
<comment type="caution">
    <text evidence="2">The sequence shown here is derived from an EMBL/GenBank/DDBJ whole genome shotgun (WGS) entry which is preliminary data.</text>
</comment>
<feature type="compositionally biased region" description="Polar residues" evidence="1">
    <location>
        <begin position="1"/>
        <end position="15"/>
    </location>
</feature>
<dbReference type="Pfam" id="PF13604">
    <property type="entry name" value="AAA_30"/>
    <property type="match status" value="1"/>
</dbReference>
<accession>A0ABU5Y0D0</accession>
<evidence type="ECO:0000256" key="1">
    <source>
        <dbReference type="SAM" id="MobiDB-lite"/>
    </source>
</evidence>
<dbReference type="Proteomes" id="UP001298593">
    <property type="component" value="Unassembled WGS sequence"/>
</dbReference>
<dbReference type="Gene3D" id="3.40.50.300">
    <property type="entry name" value="P-loop containing nucleotide triphosphate hydrolases"/>
    <property type="match status" value="2"/>
</dbReference>
<proteinExistence type="predicted"/>
<dbReference type="EMBL" id="JAYJJU010000022">
    <property type="protein sequence ID" value="MEB3033699.1"/>
    <property type="molecule type" value="Genomic_DNA"/>
</dbReference>
<protein>
    <submittedName>
        <fullName evidence="2">AAA family ATPase</fullName>
    </submittedName>
</protein>
<dbReference type="InterPro" id="IPR027417">
    <property type="entry name" value="P-loop_NTPase"/>
</dbReference>
<gene>
    <name evidence="2" type="ORF">KV113_19250</name>
</gene>
<dbReference type="PANTHER" id="PTHR43788:SF8">
    <property type="entry name" value="DNA-BINDING PROTEIN SMUBP-2"/>
    <property type="match status" value="1"/>
</dbReference>
<feature type="region of interest" description="Disordered" evidence="1">
    <location>
        <begin position="1"/>
        <end position="34"/>
    </location>
</feature>
<keyword evidence="3" id="KW-1185">Reference proteome</keyword>